<dbReference type="InterPro" id="IPR008778">
    <property type="entry name" value="Pirin_C_dom"/>
</dbReference>
<evidence type="ECO:0000256" key="4">
    <source>
        <dbReference type="SAM" id="MobiDB-lite"/>
    </source>
</evidence>
<dbReference type="CDD" id="cd02909">
    <property type="entry name" value="cupin_pirin_N"/>
    <property type="match status" value="1"/>
</dbReference>
<dbReference type="RefSeq" id="WP_090584156.1">
    <property type="nucleotide sequence ID" value="NZ_FNDT01000001.1"/>
</dbReference>
<dbReference type="PANTHER" id="PTHR13903:SF8">
    <property type="entry name" value="PIRIN"/>
    <property type="match status" value="1"/>
</dbReference>
<feature type="domain" description="Pirin C-terminal" evidence="6">
    <location>
        <begin position="197"/>
        <end position="285"/>
    </location>
</feature>
<dbReference type="AlphaFoldDB" id="A0A1G8C5J9"/>
<sequence length="323" mass="34214">MSNLDVHPSPTLCGSAARENSAVELFPDREVPLGGVRAMNVRRTLPQRTLPTIGAWCFLDSFGPDRTAMRVLPHPHIGLQTVTWPLTGEVRHRDSLGSDVLVRPGELNIMTAGSGISHSEFSPEGGVLAGLQLWVALPASVASAPPSFERHTDLPVITGPNYSGTVLVGTLAGATSPALVHTPLVGAELVSRGGGMVGLELGESFEHGLLVLEGTLTLDGVTVEAGPLAYVGTGRTELRAVASPGARWLLLGGEPFAEELLMWWNFVGRSHEEIARARQDWEDGHPRFGTVQGHGAERIPAPALPGVRLTPRRRRPPPAGAGT</sequence>
<evidence type="ECO:0008006" key="9">
    <source>
        <dbReference type="Google" id="ProtNLM"/>
    </source>
</evidence>
<protein>
    <recommendedName>
        <fullName evidence="9">Pirin</fullName>
    </recommendedName>
</protein>
<evidence type="ECO:0000259" key="6">
    <source>
        <dbReference type="Pfam" id="PF05726"/>
    </source>
</evidence>
<comment type="cofactor">
    <cofactor evidence="2">
        <name>Fe cation</name>
        <dbReference type="ChEBI" id="CHEBI:24875"/>
    </cofactor>
    <text evidence="2">Binds 1 Fe cation per subunit.</text>
</comment>
<feature type="binding site" evidence="2">
    <location>
        <position position="118"/>
    </location>
    <ligand>
        <name>Fe cation</name>
        <dbReference type="ChEBI" id="CHEBI:24875"/>
    </ligand>
</feature>
<dbReference type="Proteomes" id="UP000199258">
    <property type="component" value="Unassembled WGS sequence"/>
</dbReference>
<keyword evidence="8" id="KW-1185">Reference proteome</keyword>
<proteinExistence type="inferred from homology"/>
<keyword evidence="2" id="KW-0479">Metal-binding</keyword>
<dbReference type="InterPro" id="IPR011051">
    <property type="entry name" value="RmlC_Cupin_sf"/>
</dbReference>
<dbReference type="PANTHER" id="PTHR13903">
    <property type="entry name" value="PIRIN-RELATED"/>
    <property type="match status" value="1"/>
</dbReference>
<evidence type="ECO:0000313" key="7">
    <source>
        <dbReference type="EMBL" id="SDH40654.1"/>
    </source>
</evidence>
<dbReference type="SUPFAM" id="SSF51182">
    <property type="entry name" value="RmlC-like cupins"/>
    <property type="match status" value="1"/>
</dbReference>
<feature type="domain" description="Pirin N-terminal" evidence="5">
    <location>
        <begin position="40"/>
        <end position="135"/>
    </location>
</feature>
<evidence type="ECO:0000256" key="1">
    <source>
        <dbReference type="ARBA" id="ARBA00008416"/>
    </source>
</evidence>
<dbReference type="PIRSF" id="PIRSF006232">
    <property type="entry name" value="Pirin"/>
    <property type="match status" value="1"/>
</dbReference>
<dbReference type="Gene3D" id="2.60.120.10">
    <property type="entry name" value="Jelly Rolls"/>
    <property type="match status" value="2"/>
</dbReference>
<evidence type="ECO:0000259" key="5">
    <source>
        <dbReference type="Pfam" id="PF02678"/>
    </source>
</evidence>
<feature type="binding site" evidence="2">
    <location>
        <position position="76"/>
    </location>
    <ligand>
        <name>Fe cation</name>
        <dbReference type="ChEBI" id="CHEBI:24875"/>
    </ligand>
</feature>
<dbReference type="InterPro" id="IPR003829">
    <property type="entry name" value="Pirin_N_dom"/>
</dbReference>
<dbReference type="GO" id="GO:0046872">
    <property type="term" value="F:metal ion binding"/>
    <property type="evidence" value="ECO:0007669"/>
    <property type="project" value="UniProtKB-KW"/>
</dbReference>
<keyword evidence="2" id="KW-0408">Iron</keyword>
<reference evidence="7 8" key="1">
    <citation type="submission" date="2016-10" db="EMBL/GenBank/DDBJ databases">
        <authorList>
            <person name="de Groot N.N."/>
        </authorList>
    </citation>
    <scope>NUCLEOTIDE SEQUENCE [LARGE SCALE GENOMIC DNA]</scope>
    <source>
        <strain evidence="7 8">NP_1H</strain>
    </source>
</reference>
<comment type="similarity">
    <text evidence="1 3">Belongs to the pirin family.</text>
</comment>
<dbReference type="EMBL" id="FNDT01000001">
    <property type="protein sequence ID" value="SDH40654.1"/>
    <property type="molecule type" value="Genomic_DNA"/>
</dbReference>
<organism evidence="7 8">
    <name type="scientific">Arthrobacter subterraneus</name>
    <dbReference type="NCBI Taxonomy" id="335973"/>
    <lineage>
        <taxon>Bacteria</taxon>
        <taxon>Bacillati</taxon>
        <taxon>Actinomycetota</taxon>
        <taxon>Actinomycetes</taxon>
        <taxon>Micrococcales</taxon>
        <taxon>Micrococcaceae</taxon>
        <taxon>Arthrobacter</taxon>
    </lineage>
</organism>
<dbReference type="Pfam" id="PF05726">
    <property type="entry name" value="Pirin_C"/>
    <property type="match status" value="1"/>
</dbReference>
<dbReference type="InterPro" id="IPR012093">
    <property type="entry name" value="Pirin"/>
</dbReference>
<dbReference type="InterPro" id="IPR014710">
    <property type="entry name" value="RmlC-like_jellyroll"/>
</dbReference>
<feature type="region of interest" description="Disordered" evidence="4">
    <location>
        <begin position="283"/>
        <end position="323"/>
    </location>
</feature>
<evidence type="ECO:0000256" key="3">
    <source>
        <dbReference type="RuleBase" id="RU003457"/>
    </source>
</evidence>
<feature type="binding site" evidence="2">
    <location>
        <position position="74"/>
    </location>
    <ligand>
        <name>Fe cation</name>
        <dbReference type="ChEBI" id="CHEBI:24875"/>
    </ligand>
</feature>
<gene>
    <name evidence="7" type="ORF">SAMN04488693_101159</name>
</gene>
<dbReference type="OrthoDB" id="9780903at2"/>
<evidence type="ECO:0000256" key="2">
    <source>
        <dbReference type="PIRSR" id="PIRSR006232-1"/>
    </source>
</evidence>
<accession>A0A1G8C5J9</accession>
<evidence type="ECO:0000313" key="8">
    <source>
        <dbReference type="Proteomes" id="UP000199258"/>
    </source>
</evidence>
<name>A0A1G8C5J9_9MICC</name>
<feature type="binding site" evidence="2">
    <location>
        <position position="120"/>
    </location>
    <ligand>
        <name>Fe cation</name>
        <dbReference type="ChEBI" id="CHEBI:24875"/>
    </ligand>
</feature>
<dbReference type="Pfam" id="PF02678">
    <property type="entry name" value="Pirin"/>
    <property type="match status" value="1"/>
</dbReference>